<proteinExistence type="inferred from homology"/>
<feature type="transmembrane region" description="Helical" evidence="5">
    <location>
        <begin position="109"/>
        <end position="126"/>
    </location>
</feature>
<dbReference type="GO" id="GO:0048038">
    <property type="term" value="F:quinone binding"/>
    <property type="evidence" value="ECO:0007669"/>
    <property type="project" value="UniProtKB-KW"/>
</dbReference>
<dbReference type="GO" id="GO:0042773">
    <property type="term" value="P:ATP synthesis coupled electron transport"/>
    <property type="evidence" value="ECO:0007669"/>
    <property type="project" value="InterPro"/>
</dbReference>
<feature type="transmembrane region" description="Helical" evidence="5">
    <location>
        <begin position="77"/>
        <end position="97"/>
    </location>
</feature>
<feature type="transmembrane region" description="Helical" evidence="5">
    <location>
        <begin position="202"/>
        <end position="226"/>
    </location>
</feature>
<dbReference type="AlphaFoldDB" id="A0A9D9ICY4"/>
<feature type="transmembrane region" description="Helical" evidence="5">
    <location>
        <begin position="38"/>
        <end position="57"/>
    </location>
</feature>
<comment type="similarity">
    <text evidence="5">Belongs to the complex I subunit 2 family.</text>
</comment>
<organism evidence="8 9">
    <name type="scientific">Candidatus Cryptobacteroides faecavium</name>
    <dbReference type="NCBI Taxonomy" id="2840762"/>
    <lineage>
        <taxon>Bacteria</taxon>
        <taxon>Pseudomonadati</taxon>
        <taxon>Bacteroidota</taxon>
        <taxon>Bacteroidia</taxon>
        <taxon>Bacteroidales</taxon>
        <taxon>Candidatus Cryptobacteroides</taxon>
    </lineage>
</organism>
<keyword evidence="5" id="KW-1278">Translocase</keyword>
<keyword evidence="5" id="KW-0813">Transport</keyword>
<feature type="transmembrane region" description="Helical" evidence="5">
    <location>
        <begin position="271"/>
        <end position="290"/>
    </location>
</feature>
<evidence type="ECO:0000256" key="2">
    <source>
        <dbReference type="ARBA" id="ARBA00022692"/>
    </source>
</evidence>
<evidence type="ECO:0000256" key="3">
    <source>
        <dbReference type="ARBA" id="ARBA00022989"/>
    </source>
</evidence>
<dbReference type="GO" id="GO:0008137">
    <property type="term" value="F:NADH dehydrogenase (ubiquinone) activity"/>
    <property type="evidence" value="ECO:0007669"/>
    <property type="project" value="InterPro"/>
</dbReference>
<dbReference type="EMBL" id="JADIMB010000006">
    <property type="protein sequence ID" value="MBO8470332.1"/>
    <property type="molecule type" value="Genomic_DNA"/>
</dbReference>
<keyword evidence="4 5" id="KW-0472">Membrane</keyword>
<feature type="transmembrane region" description="Helical" evidence="5">
    <location>
        <begin position="444"/>
        <end position="467"/>
    </location>
</feature>
<dbReference type="EC" id="7.1.1.-" evidence="5"/>
<reference evidence="8" key="1">
    <citation type="submission" date="2020-10" db="EMBL/GenBank/DDBJ databases">
        <authorList>
            <person name="Gilroy R."/>
        </authorList>
    </citation>
    <scope>NUCLEOTIDE SEQUENCE</scope>
    <source>
        <strain evidence="8">B2-22910</strain>
    </source>
</reference>
<evidence type="ECO:0000256" key="1">
    <source>
        <dbReference type="ARBA" id="ARBA00004127"/>
    </source>
</evidence>
<feature type="transmembrane region" description="Helical" evidence="5">
    <location>
        <begin position="132"/>
        <end position="149"/>
    </location>
</feature>
<gene>
    <name evidence="5" type="primary">nuoN</name>
    <name evidence="8" type="ORF">IAB82_00880</name>
</gene>
<dbReference type="InterPro" id="IPR010096">
    <property type="entry name" value="NADH-Q_OxRdtase_suN/2"/>
</dbReference>
<feature type="transmembrane region" description="Helical" evidence="5">
    <location>
        <begin position="297"/>
        <end position="318"/>
    </location>
</feature>
<accession>A0A9D9ICY4</accession>
<dbReference type="Proteomes" id="UP000823603">
    <property type="component" value="Unassembled WGS sequence"/>
</dbReference>
<reference evidence="8" key="2">
    <citation type="journal article" date="2021" name="PeerJ">
        <title>Extensive microbial diversity within the chicken gut microbiome revealed by metagenomics and culture.</title>
        <authorList>
            <person name="Gilroy R."/>
            <person name="Ravi A."/>
            <person name="Getino M."/>
            <person name="Pursley I."/>
            <person name="Horton D.L."/>
            <person name="Alikhan N.F."/>
            <person name="Baker D."/>
            <person name="Gharbi K."/>
            <person name="Hall N."/>
            <person name="Watson M."/>
            <person name="Adriaenssens E.M."/>
            <person name="Foster-Nyarko E."/>
            <person name="Jarju S."/>
            <person name="Secka A."/>
            <person name="Antonio M."/>
            <person name="Oren A."/>
            <person name="Chaudhuri R.R."/>
            <person name="La Ragione R."/>
            <person name="Hildebrand F."/>
            <person name="Pallen M.J."/>
        </authorList>
    </citation>
    <scope>NUCLEOTIDE SEQUENCE</scope>
    <source>
        <strain evidence="8">B2-22910</strain>
    </source>
</reference>
<name>A0A9D9ICY4_9BACT</name>
<evidence type="ECO:0000313" key="8">
    <source>
        <dbReference type="EMBL" id="MBO8470332.1"/>
    </source>
</evidence>
<feature type="transmembrane region" description="Helical" evidence="5">
    <location>
        <begin position="161"/>
        <end position="182"/>
    </location>
</feature>
<protein>
    <recommendedName>
        <fullName evidence="5">NADH-quinone oxidoreductase subunit N</fullName>
        <ecNumber evidence="5">7.1.1.-</ecNumber>
    </recommendedName>
    <alternativeName>
        <fullName evidence="5">NADH dehydrogenase I subunit N</fullName>
    </alternativeName>
    <alternativeName>
        <fullName evidence="5">NDH-1 subunit N</fullName>
    </alternativeName>
</protein>
<comment type="caution">
    <text evidence="8">The sequence shown here is derived from an EMBL/GenBank/DDBJ whole genome shotgun (WGS) entry which is preliminary data.</text>
</comment>
<feature type="domain" description="NADH:quinone oxidoreductase/Mrp antiporter transmembrane" evidence="7">
    <location>
        <begin position="126"/>
        <end position="417"/>
    </location>
</feature>
<dbReference type="NCBIfam" id="TIGR01770">
    <property type="entry name" value="NDH_I_N"/>
    <property type="match status" value="1"/>
</dbReference>
<keyword evidence="2 5" id="KW-0812">Transmembrane</keyword>
<keyword evidence="5" id="KW-0874">Quinone</keyword>
<dbReference type="GO" id="GO:0005886">
    <property type="term" value="C:plasma membrane"/>
    <property type="evidence" value="ECO:0007669"/>
    <property type="project" value="UniProtKB-SubCell"/>
</dbReference>
<feature type="transmembrane region" description="Helical" evidence="5">
    <location>
        <begin position="6"/>
        <end position="26"/>
    </location>
</feature>
<comment type="catalytic activity">
    <reaction evidence="5">
        <text>a quinone + NADH + 5 H(+)(in) = a quinol + NAD(+) + 4 H(+)(out)</text>
        <dbReference type="Rhea" id="RHEA:57888"/>
        <dbReference type="ChEBI" id="CHEBI:15378"/>
        <dbReference type="ChEBI" id="CHEBI:24646"/>
        <dbReference type="ChEBI" id="CHEBI:57540"/>
        <dbReference type="ChEBI" id="CHEBI:57945"/>
        <dbReference type="ChEBI" id="CHEBI:132124"/>
    </reaction>
</comment>
<dbReference type="GO" id="GO:0050136">
    <property type="term" value="F:NADH dehydrogenase (quinone) (non-electrogenic) activity"/>
    <property type="evidence" value="ECO:0007669"/>
    <property type="project" value="UniProtKB-UniRule"/>
</dbReference>
<keyword evidence="5" id="KW-0520">NAD</keyword>
<feature type="transmembrane region" description="Helical" evidence="5">
    <location>
        <begin position="366"/>
        <end position="390"/>
    </location>
</feature>
<keyword evidence="5" id="KW-1003">Cell membrane</keyword>
<evidence type="ECO:0000256" key="6">
    <source>
        <dbReference type="RuleBase" id="RU000320"/>
    </source>
</evidence>
<evidence type="ECO:0000256" key="4">
    <source>
        <dbReference type="ARBA" id="ARBA00023136"/>
    </source>
</evidence>
<feature type="transmembrane region" description="Helical" evidence="5">
    <location>
        <begin position="238"/>
        <end position="259"/>
    </location>
</feature>
<evidence type="ECO:0000313" key="9">
    <source>
        <dbReference type="Proteomes" id="UP000823603"/>
    </source>
</evidence>
<dbReference type="GO" id="GO:0012505">
    <property type="term" value="C:endomembrane system"/>
    <property type="evidence" value="ECO:0007669"/>
    <property type="project" value="UniProtKB-SubCell"/>
</dbReference>
<evidence type="ECO:0000259" key="7">
    <source>
        <dbReference type="Pfam" id="PF00361"/>
    </source>
</evidence>
<comment type="function">
    <text evidence="5">NDH-1 shuttles electrons from NADH, via FMN and iron-sulfur (Fe-S) centers, to quinones in the respiratory chain. The immediate electron acceptor for the enzyme in this species is believed to be a menaquinone. Couples the redox reaction to proton translocation (for every two electrons transferred, four hydrogen ions are translocated across the cytoplasmic membrane), and thus conserves the redox energy in a proton gradient.</text>
</comment>
<comment type="subunit">
    <text evidence="5">NDH-1 is composed of 14 different subunits. Subunits NuoA, H, J, K, L, M, N constitute the membrane sector of the complex.</text>
</comment>
<feature type="transmembrane region" description="Helical" evidence="5">
    <location>
        <begin position="324"/>
        <end position="345"/>
    </location>
</feature>
<dbReference type="Pfam" id="PF00361">
    <property type="entry name" value="Proton_antipo_M"/>
    <property type="match status" value="1"/>
</dbReference>
<keyword evidence="3 5" id="KW-1133">Transmembrane helix</keyword>
<dbReference type="HAMAP" id="MF_00445">
    <property type="entry name" value="NDH1_NuoN_1"/>
    <property type="match status" value="1"/>
</dbReference>
<dbReference type="InterPro" id="IPR001750">
    <property type="entry name" value="ND/Mrp_TM"/>
</dbReference>
<dbReference type="PANTHER" id="PTHR22773">
    <property type="entry name" value="NADH DEHYDROGENASE"/>
    <property type="match status" value="1"/>
</dbReference>
<sequence>MDFSGILIYMRPELALMAAIVITFLYDLIAGKSARKLFNPLMTVLMLACTAACVISFPKESGEVFGGMYSYDPVHSIIKAVLAAGTLIVLLQAETWLKREDTEFKRGEFYVLTLSTLLGMFFMISAGHFLMFFIGMELASVPMACLVAFDKYKKNSAEAGAKFILSALFASGLMLYGISFLYGTCGTLYFSDMPQHLTGSALQIMAFVFFFSGLGFKISLVPFHLWTADTYQGAPTAVTSYLSVISKGSAAFVLMAVLVKVFAPMVEQWQTVLYAVIILSITVANLFAVRQQDLKRFLAFSSISQAGYIMLAVISGSSFGMTSLIFYVLVYLAANLAAFGVISTVEQHSGGKVNMSDYNGLYRTNPKLAVVMTLALFSLAGIPPFAGFFSKFFVFAAAFQEGFHVLVFIALINTVISLYYYLLVVKAMFITPNDSPVAAFRSDCSTRISLVLCLAGILLLGIVSSVYDGINLFSFGL</sequence>
<evidence type="ECO:0000256" key="5">
    <source>
        <dbReference type="HAMAP-Rule" id="MF_00445"/>
    </source>
</evidence>
<comment type="subcellular location">
    <subcellularLocation>
        <location evidence="5">Cell membrane</location>
        <topology evidence="5">Multi-pass membrane protein</topology>
    </subcellularLocation>
    <subcellularLocation>
        <location evidence="1">Endomembrane system</location>
        <topology evidence="1">Multi-pass membrane protein</topology>
    </subcellularLocation>
    <subcellularLocation>
        <location evidence="6">Membrane</location>
        <topology evidence="6">Multi-pass membrane protein</topology>
    </subcellularLocation>
</comment>
<feature type="transmembrane region" description="Helical" evidence="5">
    <location>
        <begin position="402"/>
        <end position="423"/>
    </location>
</feature>